<sequence length="101" mass="11912">MSYNARHSGLQKEVFNLYRRALRIPRTKPPPTRAKWGLMLRYTFRKQAASVPPRAVAAIEHLLRVGARQLSVYEDRSVKDCWVSAEMREWETEQRQRRIGS</sequence>
<dbReference type="CDD" id="cd20268">
    <property type="entry name" value="Complex1_LYR_SDHAF1_LYRM8"/>
    <property type="match status" value="1"/>
</dbReference>
<accession>A0AAD6VG56</accession>
<keyword evidence="4" id="KW-1185">Reference proteome</keyword>
<keyword evidence="2" id="KW-0496">Mitochondrion</keyword>
<reference evidence="3" key="1">
    <citation type="submission" date="2023-03" db="EMBL/GenBank/DDBJ databases">
        <title>Massive genome expansion in bonnet fungi (Mycena s.s.) driven by repeated elements and novel gene families across ecological guilds.</title>
        <authorList>
            <consortium name="Lawrence Berkeley National Laboratory"/>
            <person name="Harder C.B."/>
            <person name="Miyauchi S."/>
            <person name="Viragh M."/>
            <person name="Kuo A."/>
            <person name="Thoen E."/>
            <person name="Andreopoulos B."/>
            <person name="Lu D."/>
            <person name="Skrede I."/>
            <person name="Drula E."/>
            <person name="Henrissat B."/>
            <person name="Morin E."/>
            <person name="Kohler A."/>
            <person name="Barry K."/>
            <person name="LaButti K."/>
            <person name="Morin E."/>
            <person name="Salamov A."/>
            <person name="Lipzen A."/>
            <person name="Mereny Z."/>
            <person name="Hegedus B."/>
            <person name="Baldrian P."/>
            <person name="Stursova M."/>
            <person name="Weitz H."/>
            <person name="Taylor A."/>
            <person name="Grigoriev I.V."/>
            <person name="Nagy L.G."/>
            <person name="Martin F."/>
            <person name="Kauserud H."/>
        </authorList>
    </citation>
    <scope>NUCLEOTIDE SEQUENCE</scope>
    <source>
        <strain evidence="3">9144</strain>
    </source>
</reference>
<evidence type="ECO:0000256" key="1">
    <source>
        <dbReference type="ARBA" id="ARBA00004173"/>
    </source>
</evidence>
<dbReference type="GO" id="GO:0005739">
    <property type="term" value="C:mitochondrion"/>
    <property type="evidence" value="ECO:0007669"/>
    <property type="project" value="UniProtKB-SubCell"/>
</dbReference>
<dbReference type="EMBL" id="JARJCW010000024">
    <property type="protein sequence ID" value="KAJ7212112.1"/>
    <property type="molecule type" value="Genomic_DNA"/>
</dbReference>
<protein>
    <submittedName>
        <fullName evidence="3">Uncharacterized protein</fullName>
    </submittedName>
</protein>
<organism evidence="3 4">
    <name type="scientific">Mycena pura</name>
    <dbReference type="NCBI Taxonomy" id="153505"/>
    <lineage>
        <taxon>Eukaryota</taxon>
        <taxon>Fungi</taxon>
        <taxon>Dikarya</taxon>
        <taxon>Basidiomycota</taxon>
        <taxon>Agaricomycotina</taxon>
        <taxon>Agaricomycetes</taxon>
        <taxon>Agaricomycetidae</taxon>
        <taxon>Agaricales</taxon>
        <taxon>Marasmiineae</taxon>
        <taxon>Mycenaceae</taxon>
        <taxon>Mycena</taxon>
    </lineage>
</organism>
<comment type="subcellular location">
    <subcellularLocation>
        <location evidence="1">Mitochondrion</location>
    </subcellularLocation>
</comment>
<dbReference type="Proteomes" id="UP001219525">
    <property type="component" value="Unassembled WGS sequence"/>
</dbReference>
<evidence type="ECO:0000313" key="3">
    <source>
        <dbReference type="EMBL" id="KAJ7212112.1"/>
    </source>
</evidence>
<dbReference type="AlphaFoldDB" id="A0AAD6VG56"/>
<dbReference type="PANTHER" id="PTHR13675:SF1">
    <property type="entry name" value="SUCCINATE DEHYDROGENASE ASSEMBLY FACTOR 1, MITOCHONDRIAL"/>
    <property type="match status" value="1"/>
</dbReference>
<name>A0AAD6VG56_9AGAR</name>
<evidence type="ECO:0000313" key="4">
    <source>
        <dbReference type="Proteomes" id="UP001219525"/>
    </source>
</evidence>
<dbReference type="InterPro" id="IPR045295">
    <property type="entry name" value="Complex1_LYR_SDHAF1_LYRM8"/>
</dbReference>
<dbReference type="PANTHER" id="PTHR13675">
    <property type="entry name" value="LYR MOTIF-CONTAINING PROTEIN 2"/>
    <property type="match status" value="1"/>
</dbReference>
<dbReference type="GO" id="GO:0034553">
    <property type="term" value="P:mitochondrial respiratory chain complex II assembly"/>
    <property type="evidence" value="ECO:0007669"/>
    <property type="project" value="InterPro"/>
</dbReference>
<evidence type="ECO:0000256" key="2">
    <source>
        <dbReference type="ARBA" id="ARBA00023128"/>
    </source>
</evidence>
<gene>
    <name evidence="3" type="ORF">GGX14DRAFT_621843</name>
</gene>
<proteinExistence type="predicted"/>
<comment type="caution">
    <text evidence="3">The sequence shown here is derived from an EMBL/GenBank/DDBJ whole genome shotgun (WGS) entry which is preliminary data.</text>
</comment>